<dbReference type="InterPro" id="IPR000032">
    <property type="entry name" value="HPr-like"/>
</dbReference>
<comment type="caution">
    <text evidence="6">The sequence shown here is derived from an EMBL/GenBank/DDBJ whole genome shotgun (WGS) entry which is preliminary data.</text>
</comment>
<organism evidence="6 7">
    <name type="scientific">Minwuia thermotolerans</name>
    <dbReference type="NCBI Taxonomy" id="2056226"/>
    <lineage>
        <taxon>Bacteria</taxon>
        <taxon>Pseudomonadati</taxon>
        <taxon>Pseudomonadota</taxon>
        <taxon>Alphaproteobacteria</taxon>
        <taxon>Minwuiales</taxon>
        <taxon>Minwuiaceae</taxon>
        <taxon>Minwuia</taxon>
    </lineage>
</organism>
<evidence type="ECO:0000256" key="2">
    <source>
        <dbReference type="ARBA" id="ARBA00010736"/>
    </source>
</evidence>
<sequence length="89" mass="9488">MIRESLTICNEKGLHARAAVKFVHCAKQWEAHITVEKDGVAVGADSIMGLMLLAAAKGTAIQVTAEGEDAEEAVAALGRLVADRFEEPR</sequence>
<dbReference type="CDD" id="cd00367">
    <property type="entry name" value="PTS-HPr_like"/>
    <property type="match status" value="1"/>
</dbReference>
<gene>
    <name evidence="6" type="ORF">CVT23_20025</name>
</gene>
<protein>
    <submittedName>
        <fullName evidence="6">HPr family phosphocarrier protein</fullName>
    </submittedName>
</protein>
<dbReference type="PRINTS" id="PR00107">
    <property type="entry name" value="PHOSPHOCPHPR"/>
</dbReference>
<dbReference type="PROSITE" id="PS00369">
    <property type="entry name" value="PTS_HPR_HIS"/>
    <property type="match status" value="1"/>
</dbReference>
<dbReference type="InterPro" id="IPR035895">
    <property type="entry name" value="HPr-like_sf"/>
</dbReference>
<reference evidence="6 7" key="1">
    <citation type="submission" date="2017-11" db="EMBL/GenBank/DDBJ databases">
        <title>Draft genome sequence of Rhizobiales bacterium SY3-13.</title>
        <authorList>
            <person name="Sun C."/>
        </authorList>
    </citation>
    <scope>NUCLEOTIDE SEQUENCE [LARGE SCALE GENOMIC DNA]</scope>
    <source>
        <strain evidence="6 7">SY3-13</strain>
    </source>
</reference>
<dbReference type="InterPro" id="IPR001020">
    <property type="entry name" value="PTS_HPr_His_P_site"/>
</dbReference>
<evidence type="ECO:0000256" key="1">
    <source>
        <dbReference type="ARBA" id="ARBA00004496"/>
    </source>
</evidence>
<feature type="domain" description="HPr" evidence="5">
    <location>
        <begin position="1"/>
        <end position="88"/>
    </location>
</feature>
<evidence type="ECO:0000256" key="4">
    <source>
        <dbReference type="ARBA" id="ARBA00022683"/>
    </source>
</evidence>
<accession>A0A2M9FWN1</accession>
<keyword evidence="7" id="KW-1185">Reference proteome</keyword>
<dbReference type="PANTHER" id="PTHR33705">
    <property type="entry name" value="PHOSPHOCARRIER PROTEIN HPR"/>
    <property type="match status" value="1"/>
</dbReference>
<evidence type="ECO:0000313" key="7">
    <source>
        <dbReference type="Proteomes" id="UP000229498"/>
    </source>
</evidence>
<keyword evidence="4" id="KW-0598">Phosphotransferase system</keyword>
<dbReference type="Proteomes" id="UP000229498">
    <property type="component" value="Unassembled WGS sequence"/>
</dbReference>
<proteinExistence type="inferred from homology"/>
<comment type="subcellular location">
    <subcellularLocation>
        <location evidence="1">Cytoplasm</location>
    </subcellularLocation>
</comment>
<dbReference type="PANTHER" id="PTHR33705:SF2">
    <property type="entry name" value="PHOSPHOCARRIER PROTEIN NPR"/>
    <property type="match status" value="1"/>
</dbReference>
<evidence type="ECO:0000313" key="6">
    <source>
        <dbReference type="EMBL" id="PJK27878.1"/>
    </source>
</evidence>
<dbReference type="Gene3D" id="3.30.1340.10">
    <property type="entry name" value="HPr-like"/>
    <property type="match status" value="1"/>
</dbReference>
<dbReference type="SUPFAM" id="SSF55594">
    <property type="entry name" value="HPr-like"/>
    <property type="match status" value="1"/>
</dbReference>
<dbReference type="OrthoDB" id="9798965at2"/>
<name>A0A2M9FWN1_9PROT</name>
<dbReference type="AlphaFoldDB" id="A0A2M9FWN1"/>
<dbReference type="Pfam" id="PF00381">
    <property type="entry name" value="PTS-HPr"/>
    <property type="match status" value="1"/>
</dbReference>
<evidence type="ECO:0000259" key="5">
    <source>
        <dbReference type="PROSITE" id="PS51350"/>
    </source>
</evidence>
<comment type="similarity">
    <text evidence="2">Belongs to the HPr family.</text>
</comment>
<keyword evidence="3" id="KW-0963">Cytoplasm</keyword>
<dbReference type="GO" id="GO:0005737">
    <property type="term" value="C:cytoplasm"/>
    <property type="evidence" value="ECO:0007669"/>
    <property type="project" value="UniProtKB-SubCell"/>
</dbReference>
<dbReference type="NCBIfam" id="TIGR01003">
    <property type="entry name" value="PTS_HPr_family"/>
    <property type="match status" value="1"/>
</dbReference>
<dbReference type="InterPro" id="IPR050399">
    <property type="entry name" value="HPr"/>
</dbReference>
<dbReference type="GO" id="GO:0009401">
    <property type="term" value="P:phosphoenolpyruvate-dependent sugar phosphotransferase system"/>
    <property type="evidence" value="ECO:0007669"/>
    <property type="project" value="UniProtKB-KW"/>
</dbReference>
<dbReference type="PROSITE" id="PS51350">
    <property type="entry name" value="PTS_HPR_DOM"/>
    <property type="match status" value="1"/>
</dbReference>
<dbReference type="EMBL" id="PHIG01000054">
    <property type="protein sequence ID" value="PJK27878.1"/>
    <property type="molecule type" value="Genomic_DNA"/>
</dbReference>
<evidence type="ECO:0000256" key="3">
    <source>
        <dbReference type="ARBA" id="ARBA00022490"/>
    </source>
</evidence>